<organism evidence="1 2">
    <name type="scientific">Trifolium pratense</name>
    <name type="common">Red clover</name>
    <dbReference type="NCBI Taxonomy" id="57577"/>
    <lineage>
        <taxon>Eukaryota</taxon>
        <taxon>Viridiplantae</taxon>
        <taxon>Streptophyta</taxon>
        <taxon>Embryophyta</taxon>
        <taxon>Tracheophyta</taxon>
        <taxon>Spermatophyta</taxon>
        <taxon>Magnoliopsida</taxon>
        <taxon>eudicotyledons</taxon>
        <taxon>Gunneridae</taxon>
        <taxon>Pentapetalae</taxon>
        <taxon>rosids</taxon>
        <taxon>fabids</taxon>
        <taxon>Fabales</taxon>
        <taxon>Fabaceae</taxon>
        <taxon>Papilionoideae</taxon>
        <taxon>50 kb inversion clade</taxon>
        <taxon>NPAAA clade</taxon>
        <taxon>Hologalegina</taxon>
        <taxon>IRL clade</taxon>
        <taxon>Trifolieae</taxon>
        <taxon>Trifolium</taxon>
    </lineage>
</organism>
<protein>
    <submittedName>
        <fullName evidence="1">Uncharacterized protein</fullName>
    </submittedName>
</protein>
<name>A0ACB0KA41_TRIPR</name>
<reference evidence="1" key="1">
    <citation type="submission" date="2023-10" db="EMBL/GenBank/DDBJ databases">
        <authorList>
            <person name="Rodriguez Cubillos JULIANA M."/>
            <person name="De Vega J."/>
        </authorList>
    </citation>
    <scope>NUCLEOTIDE SEQUENCE</scope>
</reference>
<keyword evidence="2" id="KW-1185">Reference proteome</keyword>
<sequence length="159" mass="18288">MEHTEIGKKSLESSRSLMDFTAHPQLKYLPLAHNQWLTDENIIMFASVSPNLQLLDLSHYCGIEEGIAQVLRMCCNIRHLNLSFCSNVKLLEMNFEVPKLEVLNLSFTEVDDQTLYVISKSFRGLQLVLLCCTNVTLKGVEHVVENCTQLRKDQVRWFS</sequence>
<comment type="caution">
    <text evidence="1">The sequence shown here is derived from an EMBL/GenBank/DDBJ whole genome shotgun (WGS) entry which is preliminary data.</text>
</comment>
<accession>A0ACB0KA41</accession>
<proteinExistence type="predicted"/>
<gene>
    <name evidence="1" type="ORF">MILVUS5_LOCUS21040</name>
</gene>
<evidence type="ECO:0000313" key="2">
    <source>
        <dbReference type="Proteomes" id="UP001177021"/>
    </source>
</evidence>
<evidence type="ECO:0000313" key="1">
    <source>
        <dbReference type="EMBL" id="CAJ2653765.1"/>
    </source>
</evidence>
<dbReference type="EMBL" id="CASHSV030000206">
    <property type="protein sequence ID" value="CAJ2653765.1"/>
    <property type="molecule type" value="Genomic_DNA"/>
</dbReference>
<dbReference type="Proteomes" id="UP001177021">
    <property type="component" value="Unassembled WGS sequence"/>
</dbReference>